<dbReference type="GO" id="GO:0005886">
    <property type="term" value="C:plasma membrane"/>
    <property type="evidence" value="ECO:0007669"/>
    <property type="project" value="TreeGrafter"/>
</dbReference>
<accession>A0A2T7PL67</accession>
<keyword evidence="8" id="KW-1185">Reference proteome</keyword>
<feature type="transmembrane region" description="Helical" evidence="6">
    <location>
        <begin position="100"/>
        <end position="123"/>
    </location>
</feature>
<comment type="similarity">
    <text evidence="2">Belongs to the tetraspanin (TM4SF) family.</text>
</comment>
<dbReference type="EMBL" id="PZQS01000003">
    <property type="protein sequence ID" value="PVD34144.1"/>
    <property type="molecule type" value="Genomic_DNA"/>
</dbReference>
<evidence type="ECO:0000256" key="1">
    <source>
        <dbReference type="ARBA" id="ARBA00004141"/>
    </source>
</evidence>
<comment type="subcellular location">
    <subcellularLocation>
        <location evidence="1">Membrane</location>
        <topology evidence="1">Multi-pass membrane protein</topology>
    </subcellularLocation>
</comment>
<reference evidence="7 8" key="1">
    <citation type="submission" date="2018-04" db="EMBL/GenBank/DDBJ databases">
        <title>The genome of golden apple snail Pomacea canaliculata provides insight into stress tolerance and invasive adaptation.</title>
        <authorList>
            <person name="Liu C."/>
            <person name="Liu B."/>
            <person name="Ren Y."/>
            <person name="Zhang Y."/>
            <person name="Wang H."/>
            <person name="Li S."/>
            <person name="Jiang F."/>
            <person name="Yin L."/>
            <person name="Zhang G."/>
            <person name="Qian W."/>
            <person name="Fan W."/>
        </authorList>
    </citation>
    <scope>NUCLEOTIDE SEQUENCE [LARGE SCALE GENOMIC DNA]</scope>
    <source>
        <strain evidence="7">SZHN2017</strain>
        <tissue evidence="7">Muscle</tissue>
    </source>
</reference>
<evidence type="ECO:0000313" key="8">
    <source>
        <dbReference type="Proteomes" id="UP000245119"/>
    </source>
</evidence>
<dbReference type="InterPro" id="IPR018499">
    <property type="entry name" value="Tetraspanin/Peripherin"/>
</dbReference>
<dbReference type="AlphaFoldDB" id="A0A2T7PL67"/>
<comment type="caution">
    <text evidence="7">The sequence shown here is derived from an EMBL/GenBank/DDBJ whole genome shotgun (WGS) entry which is preliminary data.</text>
</comment>
<evidence type="ECO:0000313" key="7">
    <source>
        <dbReference type="EMBL" id="PVD34144.1"/>
    </source>
</evidence>
<keyword evidence="5 6" id="KW-0472">Membrane</keyword>
<dbReference type="STRING" id="400727.A0A2T7PL67"/>
<dbReference type="Proteomes" id="UP000245119">
    <property type="component" value="Linkage Group LG3"/>
</dbReference>
<name>A0A2T7PL67_POMCA</name>
<sequence length="134" mass="14520">MPLVVFAELCRFLQKANPSQVAAARNVLLSCSTQMLLGCAILGVGIWLRVDPNVAKYVNQAEEINVFFTLAYILMAIGIIIMVIGFLGCCGAIRESQCMLGAFFLLLFIIFAILLGAGIWAVVEKDTMNTLLGS</sequence>
<evidence type="ECO:0000256" key="3">
    <source>
        <dbReference type="ARBA" id="ARBA00022692"/>
    </source>
</evidence>
<proteinExistence type="inferred from homology"/>
<organism evidence="7 8">
    <name type="scientific">Pomacea canaliculata</name>
    <name type="common">Golden apple snail</name>
    <dbReference type="NCBI Taxonomy" id="400727"/>
    <lineage>
        <taxon>Eukaryota</taxon>
        <taxon>Metazoa</taxon>
        <taxon>Spiralia</taxon>
        <taxon>Lophotrochozoa</taxon>
        <taxon>Mollusca</taxon>
        <taxon>Gastropoda</taxon>
        <taxon>Caenogastropoda</taxon>
        <taxon>Architaenioglossa</taxon>
        <taxon>Ampullarioidea</taxon>
        <taxon>Ampullariidae</taxon>
        <taxon>Pomacea</taxon>
    </lineage>
</organism>
<keyword evidence="3 6" id="KW-0812">Transmembrane</keyword>
<dbReference type="InterPro" id="IPR018503">
    <property type="entry name" value="Tetraspanin_CS"/>
</dbReference>
<dbReference type="PRINTS" id="PR00259">
    <property type="entry name" value="TMFOUR"/>
</dbReference>
<feature type="transmembrane region" description="Helical" evidence="6">
    <location>
        <begin position="27"/>
        <end position="50"/>
    </location>
</feature>
<dbReference type="PROSITE" id="PS00421">
    <property type="entry name" value="TM4_1"/>
    <property type="match status" value="1"/>
</dbReference>
<evidence type="ECO:0000256" key="5">
    <source>
        <dbReference type="ARBA" id="ARBA00023136"/>
    </source>
</evidence>
<evidence type="ECO:0000256" key="6">
    <source>
        <dbReference type="SAM" id="Phobius"/>
    </source>
</evidence>
<keyword evidence="4 6" id="KW-1133">Transmembrane helix</keyword>
<gene>
    <name evidence="7" type="ORF">C0Q70_05407</name>
</gene>
<evidence type="ECO:0000256" key="4">
    <source>
        <dbReference type="ARBA" id="ARBA00022989"/>
    </source>
</evidence>
<dbReference type="Pfam" id="PF00335">
    <property type="entry name" value="Tetraspanin"/>
    <property type="match status" value="1"/>
</dbReference>
<feature type="transmembrane region" description="Helical" evidence="6">
    <location>
        <begin position="70"/>
        <end position="93"/>
    </location>
</feature>
<evidence type="ECO:0008006" key="9">
    <source>
        <dbReference type="Google" id="ProtNLM"/>
    </source>
</evidence>
<dbReference type="OrthoDB" id="5870230at2759"/>
<dbReference type="PANTHER" id="PTHR19282:SF551">
    <property type="entry name" value="RE08073P-RELATED"/>
    <property type="match status" value="1"/>
</dbReference>
<dbReference type="PANTHER" id="PTHR19282">
    <property type="entry name" value="TETRASPANIN"/>
    <property type="match status" value="1"/>
</dbReference>
<evidence type="ECO:0000256" key="2">
    <source>
        <dbReference type="ARBA" id="ARBA00006840"/>
    </source>
</evidence>
<protein>
    <recommendedName>
        <fullName evidence="9">Tetraspanin</fullName>
    </recommendedName>
</protein>